<protein>
    <submittedName>
        <fullName evidence="4">Alpha/beta hydrolase</fullName>
    </submittedName>
</protein>
<dbReference type="InterPro" id="IPR000073">
    <property type="entry name" value="AB_hydrolase_1"/>
</dbReference>
<reference evidence="5" key="1">
    <citation type="journal article" date="2019" name="Int. J. Syst. Evol. Microbiol.">
        <title>The Global Catalogue of Microorganisms (GCM) 10K type strain sequencing project: providing services to taxonomists for standard genome sequencing and annotation.</title>
        <authorList>
            <consortium name="The Broad Institute Genomics Platform"/>
            <consortium name="The Broad Institute Genome Sequencing Center for Infectious Disease"/>
            <person name="Wu L."/>
            <person name="Ma J."/>
        </authorList>
    </citation>
    <scope>NUCLEOTIDE SEQUENCE [LARGE SCALE GENOMIC DNA]</scope>
    <source>
        <strain evidence="5">CGMCC 4.1641</strain>
    </source>
</reference>
<dbReference type="PANTHER" id="PTHR22946:SF9">
    <property type="entry name" value="POLYKETIDE TRANSFERASE AF380"/>
    <property type="match status" value="1"/>
</dbReference>
<sequence>MGIAVIAWLVGGAGALTGSAAAALYGLTVKAQRPRHVPNEQVPPVPYEEAEWQSGGKTVKGWLLIQRTVDEASKPGPVIIIAHGWGSNRSRVLRYALPLYDEGYTILMYDARSHGDSEYYKTPTGLQFRDDLLAALSWLANRPEADINRVGVLGHSLGGFGAVLALEEDAPIAALVTDSMPVSLTTMIGAELKRRKLPQFPLAQLVPRIMTWRSGISQSMIKSANPVRILHDNARGRGTPTLLVHSRNDGFIPSSELSLVLNRTPELPHLFVETDGHSASERDPAFWPKVKAFFNDALQKK</sequence>
<dbReference type="InterPro" id="IPR050261">
    <property type="entry name" value="FrsA_esterase"/>
</dbReference>
<evidence type="ECO:0000259" key="3">
    <source>
        <dbReference type="Pfam" id="PF12697"/>
    </source>
</evidence>
<comment type="caution">
    <text evidence="4">The sequence shown here is derived from an EMBL/GenBank/DDBJ whole genome shotgun (WGS) entry which is preliminary data.</text>
</comment>
<gene>
    <name evidence="4" type="ORF">ACFO1S_02520</name>
</gene>
<evidence type="ECO:0000256" key="1">
    <source>
        <dbReference type="ARBA" id="ARBA00022801"/>
    </source>
</evidence>
<dbReference type="PANTHER" id="PTHR22946">
    <property type="entry name" value="DIENELACTONE HYDROLASE DOMAIN-CONTAINING PROTEIN-RELATED"/>
    <property type="match status" value="1"/>
</dbReference>
<dbReference type="Proteomes" id="UP001595755">
    <property type="component" value="Unassembled WGS sequence"/>
</dbReference>
<accession>A0ABV8S418</accession>
<dbReference type="Pfam" id="PF12697">
    <property type="entry name" value="Abhydrolase_6"/>
    <property type="match status" value="1"/>
</dbReference>
<evidence type="ECO:0000313" key="4">
    <source>
        <dbReference type="EMBL" id="MFC4302314.1"/>
    </source>
</evidence>
<dbReference type="GO" id="GO:0016787">
    <property type="term" value="F:hydrolase activity"/>
    <property type="evidence" value="ECO:0007669"/>
    <property type="project" value="UniProtKB-KW"/>
</dbReference>
<keyword evidence="1 4" id="KW-0378">Hydrolase</keyword>
<dbReference type="InterPro" id="IPR029058">
    <property type="entry name" value="AB_hydrolase_fold"/>
</dbReference>
<dbReference type="RefSeq" id="WP_204600811.1">
    <property type="nucleotide sequence ID" value="NZ_JBHSED010000003.1"/>
</dbReference>
<evidence type="ECO:0000313" key="5">
    <source>
        <dbReference type="Proteomes" id="UP001595755"/>
    </source>
</evidence>
<dbReference type="SUPFAM" id="SSF53474">
    <property type="entry name" value="alpha/beta-Hydrolases"/>
    <property type="match status" value="1"/>
</dbReference>
<keyword evidence="5" id="KW-1185">Reference proteome</keyword>
<comment type="similarity">
    <text evidence="2">Belongs to the AB hydrolase superfamily. FUS2 hydrolase family.</text>
</comment>
<dbReference type="EMBL" id="JBHSED010000003">
    <property type="protein sequence ID" value="MFC4302314.1"/>
    <property type="molecule type" value="Genomic_DNA"/>
</dbReference>
<feature type="domain" description="AB hydrolase-1" evidence="3">
    <location>
        <begin position="79"/>
        <end position="222"/>
    </location>
</feature>
<dbReference type="Gene3D" id="3.40.50.1820">
    <property type="entry name" value="alpha/beta hydrolase"/>
    <property type="match status" value="1"/>
</dbReference>
<evidence type="ECO:0000256" key="2">
    <source>
        <dbReference type="ARBA" id="ARBA00038115"/>
    </source>
</evidence>
<organism evidence="4 5">
    <name type="scientific">Cohnella boryungensis</name>
    <dbReference type="NCBI Taxonomy" id="768479"/>
    <lineage>
        <taxon>Bacteria</taxon>
        <taxon>Bacillati</taxon>
        <taxon>Bacillota</taxon>
        <taxon>Bacilli</taxon>
        <taxon>Bacillales</taxon>
        <taxon>Paenibacillaceae</taxon>
        <taxon>Cohnella</taxon>
    </lineage>
</organism>
<name>A0ABV8S418_9BACL</name>
<proteinExistence type="inferred from homology"/>